<dbReference type="PROSITE" id="PS50213">
    <property type="entry name" value="FAS1"/>
    <property type="match status" value="2"/>
</dbReference>
<dbReference type="Pfam" id="PF02469">
    <property type="entry name" value="Fasciclin"/>
    <property type="match status" value="3"/>
</dbReference>
<accession>A0A4R0MMH7</accession>
<dbReference type="EMBL" id="SJSK01000007">
    <property type="protein sequence ID" value="TCC87372.1"/>
    <property type="molecule type" value="Genomic_DNA"/>
</dbReference>
<comment type="caution">
    <text evidence="2">The sequence shown here is derived from an EMBL/GenBank/DDBJ whole genome shotgun (WGS) entry which is preliminary data.</text>
</comment>
<dbReference type="PANTHER" id="PTHR10900">
    <property type="entry name" value="PERIOSTIN-RELATED"/>
    <property type="match status" value="1"/>
</dbReference>
<gene>
    <name evidence="2" type="ORF">EZ428_21995</name>
</gene>
<evidence type="ECO:0000313" key="3">
    <source>
        <dbReference type="Proteomes" id="UP000292884"/>
    </source>
</evidence>
<dbReference type="OrthoDB" id="659398at2"/>
<keyword evidence="3" id="KW-1185">Reference proteome</keyword>
<protein>
    <recommendedName>
        <fullName evidence="1">FAS1 domain-containing protein</fullName>
    </recommendedName>
</protein>
<dbReference type="PANTHER" id="PTHR10900:SF77">
    <property type="entry name" value="FI19380P1"/>
    <property type="match status" value="1"/>
</dbReference>
<dbReference type="AlphaFoldDB" id="A0A4R0MMH7"/>
<dbReference type="InterPro" id="IPR000782">
    <property type="entry name" value="FAS1_domain"/>
</dbReference>
<evidence type="ECO:0000313" key="2">
    <source>
        <dbReference type="EMBL" id="TCC87372.1"/>
    </source>
</evidence>
<evidence type="ECO:0000259" key="1">
    <source>
        <dbReference type="PROSITE" id="PS50213"/>
    </source>
</evidence>
<dbReference type="Gene3D" id="2.30.180.10">
    <property type="entry name" value="FAS1 domain"/>
    <property type="match status" value="3"/>
</dbReference>
<name>A0A4R0MMH7_9SPHI</name>
<dbReference type="PROSITE" id="PS51257">
    <property type="entry name" value="PROKAR_LIPOPROTEIN"/>
    <property type="match status" value="1"/>
</dbReference>
<dbReference type="InterPro" id="IPR036378">
    <property type="entry name" value="FAS1_dom_sf"/>
</dbReference>
<feature type="domain" description="FAS1" evidence="1">
    <location>
        <begin position="37"/>
        <end position="245"/>
    </location>
</feature>
<feature type="domain" description="FAS1" evidence="1">
    <location>
        <begin position="592"/>
        <end position="758"/>
    </location>
</feature>
<dbReference type="SUPFAM" id="SSF82153">
    <property type="entry name" value="FAS1 domain"/>
    <property type="match status" value="3"/>
</dbReference>
<reference evidence="2 3" key="1">
    <citation type="submission" date="2019-02" db="EMBL/GenBank/DDBJ databases">
        <title>Pedobacter sp. RP-1-13 sp. nov., isolated from Arctic soil.</title>
        <authorList>
            <person name="Dahal R.H."/>
        </authorList>
    </citation>
    <scope>NUCLEOTIDE SEQUENCE [LARGE SCALE GENOMIC DNA]</scope>
    <source>
        <strain evidence="2 3">RP-1-13</strain>
    </source>
</reference>
<dbReference type="RefSeq" id="WP_131555487.1">
    <property type="nucleotide sequence ID" value="NZ_SJSK01000007.1"/>
</dbReference>
<proteinExistence type="predicted"/>
<dbReference type="InterPro" id="IPR050904">
    <property type="entry name" value="Adhesion/Biosynth-related"/>
</dbReference>
<sequence length="761" mass="84248">MNRLFTGSCCILLFLGILTGCQKKEFDSFYERPEGLGAPIYQQLEARGNFKHLTAVITKAGYKDILSKTGWWTFFAPNDAAFELFFKEQNISGTADISDSLATSIVKYALVYNAYRKDQLSTYQTSGNTDAGNNLAFKRKTAYYDWVQQKGDSEHSKVIATNRNVQSRRSGSINVNVSAYVDGDNNNKYIPYFTETFTASGFNPTDYKQFYPNSTFTGFNVASATVVNKDIAAENGMIHEVDRVILPLKSLDQYIASNADYSEFRNLLDSLKYYTSNAYQTHRNFVATGIADSVYVKGYNGQLAFSPNNENYQTPGLNAYITNESQKSSWTMLVPTNDAFRAYRKKILAKYGNSFFKTAPSSVVIDFINSHMWPTTLWPSKFTEGQNYQLETTTLNISNAVDKKLLSNGIFYGVNQAQYANVFRTVYGVPYLDPTTSLTLLGYADGGTGIKVYTTQPNVRQTLLVMPDAVLTTAGYRYNESSASNTATAWGYRTSPTASYSHNTIYKDNIFRLFKSGVLITSTGEITSFAGTGIIESQSGDYIKYNNGKIQTSGTVDSGVDINVTKTDNTSVNGIVYYVDAILSFTDKNVGQHIENLSISSPTNFGSFYWYVLNSSIYNKTTKAISGVNAGIDNKYTIFIPDNAAISQAIKDGLLPGNKTTGALPTAAPTSEADKDLVRRFILYHIINGESVATDGKKSDNYLTLLQTETGDNTLLTVVNQPNNVVVTDRMGRASVVKLAFSNQLSNRTIIHSIGNYLKYK</sequence>
<organism evidence="2 3">
    <name type="scientific">Pedobacter frigiditerrae</name>
    <dbReference type="NCBI Taxonomy" id="2530452"/>
    <lineage>
        <taxon>Bacteria</taxon>
        <taxon>Pseudomonadati</taxon>
        <taxon>Bacteroidota</taxon>
        <taxon>Sphingobacteriia</taxon>
        <taxon>Sphingobacteriales</taxon>
        <taxon>Sphingobacteriaceae</taxon>
        <taxon>Pedobacter</taxon>
    </lineage>
</organism>
<dbReference type="Proteomes" id="UP000292884">
    <property type="component" value="Unassembled WGS sequence"/>
</dbReference>